<dbReference type="RefSeq" id="WP_141384116.1">
    <property type="nucleotide sequence ID" value="NZ_BJNF01000067.1"/>
</dbReference>
<dbReference type="Proteomes" id="UP000318825">
    <property type="component" value="Unassembled WGS sequence"/>
</dbReference>
<dbReference type="EMBL" id="BJNF01000067">
    <property type="protein sequence ID" value="GEC16494.1"/>
    <property type="molecule type" value="Genomic_DNA"/>
</dbReference>
<evidence type="ECO:0000313" key="3">
    <source>
        <dbReference type="Proteomes" id="UP000318825"/>
    </source>
</evidence>
<protein>
    <recommendedName>
        <fullName evidence="1">Helix-turn-helix domain-containing protein</fullName>
    </recommendedName>
</protein>
<dbReference type="Gene3D" id="1.10.1660.10">
    <property type="match status" value="1"/>
</dbReference>
<name>A0A4Y3WC39_NITWI</name>
<dbReference type="InterPro" id="IPR009061">
    <property type="entry name" value="DNA-bd_dom_put_sf"/>
</dbReference>
<gene>
    <name evidence="2" type="ORF">NWI01_23860</name>
</gene>
<feature type="domain" description="Helix-turn-helix" evidence="1">
    <location>
        <begin position="9"/>
        <end position="53"/>
    </location>
</feature>
<comment type="caution">
    <text evidence="2">The sequence shown here is derived from an EMBL/GenBank/DDBJ whole genome shotgun (WGS) entry which is preliminary data.</text>
</comment>
<evidence type="ECO:0000313" key="2">
    <source>
        <dbReference type="EMBL" id="GEC16494.1"/>
    </source>
</evidence>
<organism evidence="2 3">
    <name type="scientific">Nitrobacter winogradskyi</name>
    <name type="common">Nitrobacter agilis</name>
    <dbReference type="NCBI Taxonomy" id="913"/>
    <lineage>
        <taxon>Bacteria</taxon>
        <taxon>Pseudomonadati</taxon>
        <taxon>Pseudomonadota</taxon>
        <taxon>Alphaproteobacteria</taxon>
        <taxon>Hyphomicrobiales</taxon>
        <taxon>Nitrobacteraceae</taxon>
        <taxon>Nitrobacter</taxon>
    </lineage>
</organism>
<accession>A0A4Y3WC39</accession>
<dbReference type="AlphaFoldDB" id="A0A4Y3WC39"/>
<evidence type="ECO:0000259" key="1">
    <source>
        <dbReference type="Pfam" id="PF12728"/>
    </source>
</evidence>
<dbReference type="SUPFAM" id="SSF46955">
    <property type="entry name" value="Putative DNA-binding domain"/>
    <property type="match status" value="1"/>
</dbReference>
<dbReference type="Pfam" id="PF12728">
    <property type="entry name" value="HTH_17"/>
    <property type="match status" value="1"/>
</dbReference>
<sequence length="60" mass="6518">MTKLSQHRAAKRLGISASTLSSYVKRGIAPSHVTLLGVRYFDVDSLDAWLAARTVSESAQ</sequence>
<reference evidence="2 3" key="1">
    <citation type="submission" date="2019-06" db="EMBL/GenBank/DDBJ databases">
        <title>Whole genome shotgun sequence of Nitrobacter winogradskyi NBRC 14297.</title>
        <authorList>
            <person name="Hosoyama A."/>
            <person name="Uohara A."/>
            <person name="Ohji S."/>
            <person name="Ichikawa N."/>
        </authorList>
    </citation>
    <scope>NUCLEOTIDE SEQUENCE [LARGE SCALE GENOMIC DNA]</scope>
    <source>
        <strain evidence="2 3">NBRC 14297</strain>
    </source>
</reference>
<dbReference type="InterPro" id="IPR041657">
    <property type="entry name" value="HTH_17"/>
</dbReference>
<proteinExistence type="predicted"/>
<dbReference type="OrthoDB" id="8091188at2"/>